<accession>A0A1S8A9R6</accession>
<name>A0A1S8A9R6_ROSNE</name>
<dbReference type="Proteomes" id="UP000054516">
    <property type="component" value="Unassembled WGS sequence"/>
</dbReference>
<sequence>MITSDRKGPDVAGSALYAEPGFSEALRLTVGDGDGSTENHHHRHPAARAWPFSGSAESHSGMSRVHVSW</sequence>
<keyword evidence="3" id="KW-1185">Reference proteome</keyword>
<evidence type="ECO:0000313" key="3">
    <source>
        <dbReference type="Proteomes" id="UP000054516"/>
    </source>
</evidence>
<gene>
    <name evidence="2" type="ORF">SAMD00023353_5000700</name>
</gene>
<dbReference type="EMBL" id="DF977495">
    <property type="protein sequence ID" value="GAW26811.1"/>
    <property type="molecule type" value="Genomic_DNA"/>
</dbReference>
<dbReference type="AlphaFoldDB" id="A0A1S8A9R6"/>
<feature type="region of interest" description="Disordered" evidence="1">
    <location>
        <begin position="29"/>
        <end position="69"/>
    </location>
</feature>
<proteinExistence type="predicted"/>
<organism evidence="2">
    <name type="scientific">Rosellinia necatrix</name>
    <name type="common">White root-rot fungus</name>
    <dbReference type="NCBI Taxonomy" id="77044"/>
    <lineage>
        <taxon>Eukaryota</taxon>
        <taxon>Fungi</taxon>
        <taxon>Dikarya</taxon>
        <taxon>Ascomycota</taxon>
        <taxon>Pezizomycotina</taxon>
        <taxon>Sordariomycetes</taxon>
        <taxon>Xylariomycetidae</taxon>
        <taxon>Xylariales</taxon>
        <taxon>Xylariaceae</taxon>
        <taxon>Rosellinia</taxon>
    </lineage>
</organism>
<reference evidence="2" key="1">
    <citation type="submission" date="2016-03" db="EMBL/GenBank/DDBJ databases">
        <title>Draft genome sequence of Rosellinia necatrix.</title>
        <authorList>
            <person name="Kanematsu S."/>
        </authorList>
    </citation>
    <scope>NUCLEOTIDE SEQUENCE [LARGE SCALE GENOMIC DNA]</scope>
    <source>
        <strain evidence="2">W97</strain>
    </source>
</reference>
<evidence type="ECO:0000256" key="1">
    <source>
        <dbReference type="SAM" id="MobiDB-lite"/>
    </source>
</evidence>
<evidence type="ECO:0000313" key="2">
    <source>
        <dbReference type="EMBL" id="GAW26811.1"/>
    </source>
</evidence>
<protein>
    <submittedName>
        <fullName evidence="2">Uncharacterized protein</fullName>
    </submittedName>
</protein>